<reference evidence="8 9" key="1">
    <citation type="journal article" date="2019" name="Int. J. Syst. Evol. Microbiol.">
        <title>The Global Catalogue of Microorganisms (GCM) 10K type strain sequencing project: providing services to taxonomists for standard genome sequencing and annotation.</title>
        <authorList>
            <consortium name="The Broad Institute Genomics Platform"/>
            <consortium name="The Broad Institute Genome Sequencing Center for Infectious Disease"/>
            <person name="Wu L."/>
            <person name="Ma J."/>
        </authorList>
    </citation>
    <scope>NUCLEOTIDE SEQUENCE [LARGE SCALE GENOMIC DNA]</scope>
    <source>
        <strain evidence="8 9">CGMCC 1.12125</strain>
    </source>
</reference>
<dbReference type="InterPro" id="IPR002549">
    <property type="entry name" value="AI-2E-like"/>
</dbReference>
<evidence type="ECO:0000313" key="8">
    <source>
        <dbReference type="EMBL" id="MFD1589067.1"/>
    </source>
</evidence>
<dbReference type="PANTHER" id="PTHR21716:SF4">
    <property type="entry name" value="TRANSMEMBRANE PROTEIN 245"/>
    <property type="match status" value="1"/>
</dbReference>
<evidence type="ECO:0000256" key="3">
    <source>
        <dbReference type="ARBA" id="ARBA00022692"/>
    </source>
</evidence>
<keyword evidence="3 7" id="KW-0812">Transmembrane</keyword>
<evidence type="ECO:0000256" key="5">
    <source>
        <dbReference type="ARBA" id="ARBA00023136"/>
    </source>
</evidence>
<gene>
    <name evidence="8" type="ORF">ACFR9U_18965</name>
</gene>
<feature type="transmembrane region" description="Helical" evidence="7">
    <location>
        <begin position="265"/>
        <end position="288"/>
    </location>
</feature>
<proteinExistence type="inferred from homology"/>
<dbReference type="AlphaFoldDB" id="A0ABD6CFH6"/>
<feature type="transmembrane region" description="Helical" evidence="7">
    <location>
        <begin position="308"/>
        <end position="334"/>
    </location>
</feature>
<evidence type="ECO:0000256" key="7">
    <source>
        <dbReference type="SAM" id="Phobius"/>
    </source>
</evidence>
<dbReference type="PANTHER" id="PTHR21716">
    <property type="entry name" value="TRANSMEMBRANE PROTEIN"/>
    <property type="match status" value="1"/>
</dbReference>
<evidence type="ECO:0000313" key="9">
    <source>
        <dbReference type="Proteomes" id="UP001597119"/>
    </source>
</evidence>
<name>A0ABD6CFH6_9EURY</name>
<keyword evidence="9" id="KW-1185">Reference proteome</keyword>
<keyword evidence="5 7" id="KW-0472">Membrane</keyword>
<dbReference type="Proteomes" id="UP001597119">
    <property type="component" value="Unassembled WGS sequence"/>
</dbReference>
<dbReference type="RefSeq" id="WP_247378716.1">
    <property type="nucleotide sequence ID" value="NZ_JALLGV010000005.1"/>
</dbReference>
<evidence type="ECO:0000256" key="1">
    <source>
        <dbReference type="ARBA" id="ARBA00004141"/>
    </source>
</evidence>
<feature type="region of interest" description="Disordered" evidence="6">
    <location>
        <begin position="361"/>
        <end position="427"/>
    </location>
</feature>
<evidence type="ECO:0000256" key="4">
    <source>
        <dbReference type="ARBA" id="ARBA00022989"/>
    </source>
</evidence>
<dbReference type="EMBL" id="JBHUDJ010000014">
    <property type="protein sequence ID" value="MFD1589067.1"/>
    <property type="molecule type" value="Genomic_DNA"/>
</dbReference>
<comment type="subcellular location">
    <subcellularLocation>
        <location evidence="1">Membrane</location>
        <topology evidence="1">Multi-pass membrane protein</topology>
    </subcellularLocation>
</comment>
<keyword evidence="4 7" id="KW-1133">Transmembrane helix</keyword>
<evidence type="ECO:0000256" key="2">
    <source>
        <dbReference type="ARBA" id="ARBA00009773"/>
    </source>
</evidence>
<sequence length="427" mass="46312">MVDLDGGQGRSLWWAAAVVLCCTLLFVVYSFVGTFVFGLFIYYATRPAYKRIHHYIGQRSLSAVLALLTFALPAIVLLVYTVAIAIQELSNLQVVDIGPLMAIIQPYVDLSQVVKDPAELLSQDGGLDSLRASLFATLGYLGFIGNGLLHLFVMFALAFYLLRDTKRLSKWVADHSDERIVLKAYIQAVDRDLQNVFFGNILNAIMTGAIGAISFSLLNFFAPQRLAIPYPALTGLLAGVASLIPVVGMKLVYVPMVGYLGAKAAYLETGFPFVLMVLFVSIVIVDSIPDFLLRPYVSGRHLHVGMVMFAYILGPLLFGWYGIFLGPVILVVLFHFVRMIVPELITGKPIKPTAVGPAYLNGRDDPVGTADPVPSHDGNGHADSDGTAQTNGDDPPVADSTNRSGAEPEPNEAGGQLRDESTDRDDT</sequence>
<dbReference type="Pfam" id="PF01594">
    <property type="entry name" value="AI-2E_transport"/>
    <property type="match status" value="1"/>
</dbReference>
<comment type="similarity">
    <text evidence="2">Belongs to the autoinducer-2 exporter (AI-2E) (TC 2.A.86) family.</text>
</comment>
<feature type="transmembrane region" description="Helical" evidence="7">
    <location>
        <begin position="201"/>
        <end position="222"/>
    </location>
</feature>
<protein>
    <submittedName>
        <fullName evidence="8">AI-2E family transporter</fullName>
    </submittedName>
</protein>
<feature type="transmembrane region" description="Helical" evidence="7">
    <location>
        <begin position="228"/>
        <end position="253"/>
    </location>
</feature>
<comment type="caution">
    <text evidence="8">The sequence shown here is derived from an EMBL/GenBank/DDBJ whole genome shotgun (WGS) entry which is preliminary data.</text>
</comment>
<feature type="transmembrane region" description="Helical" evidence="7">
    <location>
        <begin position="12"/>
        <end position="43"/>
    </location>
</feature>
<evidence type="ECO:0000256" key="6">
    <source>
        <dbReference type="SAM" id="MobiDB-lite"/>
    </source>
</evidence>
<feature type="transmembrane region" description="Helical" evidence="7">
    <location>
        <begin position="138"/>
        <end position="162"/>
    </location>
</feature>
<organism evidence="8 9">
    <name type="scientific">Halorientalis brevis</name>
    <dbReference type="NCBI Taxonomy" id="1126241"/>
    <lineage>
        <taxon>Archaea</taxon>
        <taxon>Methanobacteriati</taxon>
        <taxon>Methanobacteriota</taxon>
        <taxon>Stenosarchaea group</taxon>
        <taxon>Halobacteria</taxon>
        <taxon>Halobacteriales</taxon>
        <taxon>Haloarculaceae</taxon>
        <taxon>Halorientalis</taxon>
    </lineage>
</organism>
<accession>A0ABD6CFH6</accession>
<feature type="transmembrane region" description="Helical" evidence="7">
    <location>
        <begin position="64"/>
        <end position="86"/>
    </location>
</feature>
<dbReference type="GO" id="GO:0016020">
    <property type="term" value="C:membrane"/>
    <property type="evidence" value="ECO:0007669"/>
    <property type="project" value="UniProtKB-SubCell"/>
</dbReference>